<dbReference type="Gene3D" id="3.40.50.1110">
    <property type="entry name" value="SGNH hydrolase"/>
    <property type="match status" value="1"/>
</dbReference>
<protein>
    <recommendedName>
        <fullName evidence="4">SGNH hydrolase-type esterase domain-containing protein</fullName>
    </recommendedName>
</protein>
<feature type="signal peptide" evidence="1">
    <location>
        <begin position="1"/>
        <end position="20"/>
    </location>
</feature>
<gene>
    <name evidence="2" type="ORF">KI809_06110</name>
</gene>
<evidence type="ECO:0000313" key="3">
    <source>
        <dbReference type="Proteomes" id="UP000811899"/>
    </source>
</evidence>
<evidence type="ECO:0000256" key="1">
    <source>
        <dbReference type="SAM" id="SignalP"/>
    </source>
</evidence>
<evidence type="ECO:0000313" key="2">
    <source>
        <dbReference type="EMBL" id="MBT0663872.1"/>
    </source>
</evidence>
<keyword evidence="1" id="KW-0732">Signal</keyword>
<proteinExistence type="predicted"/>
<dbReference type="RefSeq" id="WP_214170653.1">
    <property type="nucleotide sequence ID" value="NZ_JAHCVJ010000002.1"/>
</dbReference>
<keyword evidence="3" id="KW-1185">Reference proteome</keyword>
<dbReference type="AlphaFoldDB" id="A0AAW4L138"/>
<dbReference type="SUPFAM" id="SSF52266">
    <property type="entry name" value="SGNH hydrolase"/>
    <property type="match status" value="1"/>
</dbReference>
<accession>A0AAW4L138</accession>
<feature type="chain" id="PRO_5043386082" description="SGNH hydrolase-type esterase domain-containing protein" evidence="1">
    <location>
        <begin position="21"/>
        <end position="277"/>
    </location>
</feature>
<dbReference type="EMBL" id="JAHCVJ010000002">
    <property type="protein sequence ID" value="MBT0663872.1"/>
    <property type="molecule type" value="Genomic_DNA"/>
</dbReference>
<dbReference type="Proteomes" id="UP000811899">
    <property type="component" value="Unassembled WGS sequence"/>
</dbReference>
<sequence length="277" mass="30026">MRRIIVMLTVSLAFASPLFAGQSSDTPILVIGASFENGKTPINDALAAPVGGVAVNLGSYLSLGDALVRTEHLNGMVINEAQGGATTFDRAACLSDSCLPIYWQGYEKQLRKALMRVAVPDPANPQQPLYYNAKYLVVGTANDCLHADAFGVPQGESTPCGTAQLNAYLDRLLAVGRQAQALGITPVYYAYPKYEDLDLPLAKQLYGISWIMDEQSFNEMRDLHRTRLAAELPGALVVDAWKHFQNIGDGLHPKPKSTSDAAKRIADAINNHMKHGK</sequence>
<reference evidence="2 3" key="1">
    <citation type="submission" date="2021-05" db="EMBL/GenBank/DDBJ databases">
        <title>The draft genome of Geobacter pelophilus DSM 12255.</title>
        <authorList>
            <person name="Xu Z."/>
            <person name="Masuda Y."/>
            <person name="Itoh H."/>
            <person name="Senoo K."/>
        </authorList>
    </citation>
    <scope>NUCLEOTIDE SEQUENCE [LARGE SCALE GENOMIC DNA]</scope>
    <source>
        <strain evidence="2 3">DSM 12255</strain>
    </source>
</reference>
<evidence type="ECO:0008006" key="4">
    <source>
        <dbReference type="Google" id="ProtNLM"/>
    </source>
</evidence>
<comment type="caution">
    <text evidence="2">The sequence shown here is derived from an EMBL/GenBank/DDBJ whole genome shotgun (WGS) entry which is preliminary data.</text>
</comment>
<dbReference type="InterPro" id="IPR036514">
    <property type="entry name" value="SGNH_hydro_sf"/>
</dbReference>
<organism evidence="2 3">
    <name type="scientific">Geoanaerobacter pelophilus</name>
    <dbReference type="NCBI Taxonomy" id="60036"/>
    <lineage>
        <taxon>Bacteria</taxon>
        <taxon>Pseudomonadati</taxon>
        <taxon>Thermodesulfobacteriota</taxon>
        <taxon>Desulfuromonadia</taxon>
        <taxon>Geobacterales</taxon>
        <taxon>Geobacteraceae</taxon>
        <taxon>Geoanaerobacter</taxon>
    </lineage>
</organism>
<name>A0AAW4L138_9BACT</name>
<dbReference type="GO" id="GO:0016788">
    <property type="term" value="F:hydrolase activity, acting on ester bonds"/>
    <property type="evidence" value="ECO:0007669"/>
    <property type="project" value="UniProtKB-ARBA"/>
</dbReference>